<proteinExistence type="predicted"/>
<evidence type="ECO:0000313" key="4">
    <source>
        <dbReference type="Proteomes" id="UP000077202"/>
    </source>
</evidence>
<evidence type="ECO:0000313" key="3">
    <source>
        <dbReference type="EMBL" id="OAE24416.1"/>
    </source>
</evidence>
<comment type="caution">
    <text evidence="3">The sequence shown here is derived from an EMBL/GenBank/DDBJ whole genome shotgun (WGS) entry which is preliminary data.</text>
</comment>
<evidence type="ECO:0000256" key="1">
    <source>
        <dbReference type="SAM" id="Coils"/>
    </source>
</evidence>
<feature type="region of interest" description="Disordered" evidence="2">
    <location>
        <begin position="134"/>
        <end position="235"/>
    </location>
</feature>
<sequence length="447" mass="51791">MVPLRVTQIGLQAFQDELMAVKLDFLLWRWNWVCPAMVREWLREKNQPPRRYRPHQERWQVGFVELALAGTPIHWARMFLKATRQHAQEDKGGSINHISPLLINFYRSMGCLIATERVQFPLLSRANPRRYVRDVEVNTDSDEVPASTPPARPRADDKPREVRAPRKRKWDGDADMSQREVPTAPVQEAHREQVLAGHGVKAGAEEATPLSSRESPRISEATEILETEDDTPSEEEEVELVRGTTTGVLCEQMVPLLRYLVRKTTKYADYRHRESYVELKAALQLRDDVAANAQREIEELCARIETEINSERAQNRILAEELVRQMRALEKSETARKADEELLCRLQSQCDELRAPRAEAELQLEEVEGHNRRVTDRTREEFVSRVDRCFKGYARWKIATRERMTLRKMEIRAAALMSDDSQSRRHVAKRLESLLSRSRDAIANLEA</sequence>
<keyword evidence="4" id="KW-1185">Reference proteome</keyword>
<protein>
    <submittedName>
        <fullName evidence="3">Uncharacterized protein</fullName>
    </submittedName>
</protein>
<accession>A0A176VX03</accession>
<dbReference type="Proteomes" id="UP000077202">
    <property type="component" value="Unassembled WGS sequence"/>
</dbReference>
<feature type="compositionally biased region" description="Acidic residues" evidence="2">
    <location>
        <begin position="223"/>
        <end position="235"/>
    </location>
</feature>
<feature type="compositionally biased region" description="Basic and acidic residues" evidence="2">
    <location>
        <begin position="153"/>
        <end position="178"/>
    </location>
</feature>
<gene>
    <name evidence="3" type="ORF">AXG93_4530s1180</name>
</gene>
<keyword evidence="1" id="KW-0175">Coiled coil</keyword>
<feature type="coiled-coil region" evidence="1">
    <location>
        <begin position="290"/>
        <end position="321"/>
    </location>
</feature>
<evidence type="ECO:0000256" key="2">
    <source>
        <dbReference type="SAM" id="MobiDB-lite"/>
    </source>
</evidence>
<organism evidence="3 4">
    <name type="scientific">Marchantia polymorpha subsp. ruderalis</name>
    <dbReference type="NCBI Taxonomy" id="1480154"/>
    <lineage>
        <taxon>Eukaryota</taxon>
        <taxon>Viridiplantae</taxon>
        <taxon>Streptophyta</taxon>
        <taxon>Embryophyta</taxon>
        <taxon>Marchantiophyta</taxon>
        <taxon>Marchantiopsida</taxon>
        <taxon>Marchantiidae</taxon>
        <taxon>Marchantiales</taxon>
        <taxon>Marchantiaceae</taxon>
        <taxon>Marchantia</taxon>
    </lineage>
</organism>
<reference evidence="3" key="1">
    <citation type="submission" date="2016-03" db="EMBL/GenBank/DDBJ databases">
        <title>Mechanisms controlling the formation of the plant cell surface in tip-growing cells are functionally conserved among land plants.</title>
        <authorList>
            <person name="Honkanen S."/>
            <person name="Jones V.A."/>
            <person name="Morieri G."/>
            <person name="Champion C."/>
            <person name="Hetherington A.J."/>
            <person name="Kelly S."/>
            <person name="Saint-Marcoux D."/>
            <person name="Proust H."/>
            <person name="Prescott H."/>
            <person name="Dolan L."/>
        </authorList>
    </citation>
    <scope>NUCLEOTIDE SEQUENCE [LARGE SCALE GENOMIC DNA]</scope>
    <source>
        <tissue evidence="3">Whole gametophyte</tissue>
    </source>
</reference>
<name>A0A176VX03_MARPO</name>
<dbReference type="EMBL" id="LVLJ01002607">
    <property type="protein sequence ID" value="OAE24416.1"/>
    <property type="molecule type" value="Genomic_DNA"/>
</dbReference>
<dbReference type="AlphaFoldDB" id="A0A176VX03"/>